<dbReference type="EMBL" id="CP042997">
    <property type="protein sequence ID" value="QEH36184.1"/>
    <property type="molecule type" value="Genomic_DNA"/>
</dbReference>
<accession>A0A5B9W7F9</accession>
<name>A0A5B9W7F9_9BACT</name>
<dbReference type="KEGG" id="agv:OJF2_47440"/>
<dbReference type="Proteomes" id="UP000324233">
    <property type="component" value="Chromosome"/>
</dbReference>
<dbReference type="PANTHER" id="PTHR42852:SF13">
    <property type="entry name" value="PROTEIN DIPZ"/>
    <property type="match status" value="1"/>
</dbReference>
<evidence type="ECO:0000313" key="3">
    <source>
        <dbReference type="EMBL" id="QEH36184.1"/>
    </source>
</evidence>
<dbReference type="InterPro" id="IPR036249">
    <property type="entry name" value="Thioredoxin-like_sf"/>
</dbReference>
<gene>
    <name evidence="3" type="primary">resA_12</name>
    <name evidence="3" type="ORF">OJF2_47440</name>
</gene>
<dbReference type="SUPFAM" id="SSF52833">
    <property type="entry name" value="Thioredoxin-like"/>
    <property type="match status" value="1"/>
</dbReference>
<dbReference type="OrthoDB" id="9802923at2"/>
<dbReference type="InterPro" id="IPR013766">
    <property type="entry name" value="Thioredoxin_domain"/>
</dbReference>
<dbReference type="PROSITE" id="PS51352">
    <property type="entry name" value="THIOREDOXIN_2"/>
    <property type="match status" value="1"/>
</dbReference>
<sequence>MNLAALSLALIAALPADGPEPPAVGAPAPRLSPAELLQAPKGAGVAWADLKGQVVVIEFWATWCGPCVEAIPHLHDLAERFRGRPVRFLAITDEEPRVIRRFLEKTPMKAWVGLAGEATFEAYGVRERPLTVVVDAAGRVAARTTPNNITPELIDAVLAGEAGAISRPIARLEIRPYLGKAGVHREEPAGGGLRMTNVGLRPLLSYAHRVPLTRIDARMPLPDQAFDVDIEVAGADRKALRPLLSATIEATFRLRATLQPREADVLVLRRAPGKEPPPPAAGELDQLRSSPGSYSATRRTMGEFALDLEGMLGRPVVDETGLAGACRVDVRWNRGELESTAAALRDQLGLDLVPETRRLPFLVVEPQDGAGR</sequence>
<dbReference type="InterPro" id="IPR017801">
    <property type="entry name" value="DUF3738"/>
</dbReference>
<keyword evidence="4" id="KW-1185">Reference proteome</keyword>
<protein>
    <submittedName>
        <fullName evidence="3">Thiol-disulfide oxidoreductase ResA</fullName>
    </submittedName>
</protein>
<feature type="domain" description="Thioredoxin" evidence="2">
    <location>
        <begin position="22"/>
        <end position="163"/>
    </location>
</feature>
<dbReference type="NCBIfam" id="TIGR03435">
    <property type="entry name" value="Soli_TIGR03435"/>
    <property type="match status" value="1"/>
</dbReference>
<dbReference type="InterPro" id="IPR013740">
    <property type="entry name" value="Redoxin"/>
</dbReference>
<dbReference type="InterPro" id="IPR050553">
    <property type="entry name" value="Thioredoxin_ResA/DsbE_sf"/>
</dbReference>
<evidence type="ECO:0000259" key="2">
    <source>
        <dbReference type="PROSITE" id="PS51352"/>
    </source>
</evidence>
<evidence type="ECO:0000313" key="4">
    <source>
        <dbReference type="Proteomes" id="UP000324233"/>
    </source>
</evidence>
<dbReference type="RefSeq" id="WP_148595898.1">
    <property type="nucleotide sequence ID" value="NZ_CP042997.1"/>
</dbReference>
<dbReference type="PANTHER" id="PTHR42852">
    <property type="entry name" value="THIOL:DISULFIDE INTERCHANGE PROTEIN DSBE"/>
    <property type="match status" value="1"/>
</dbReference>
<dbReference type="AlphaFoldDB" id="A0A5B9W7F9"/>
<dbReference type="Pfam" id="PF12543">
    <property type="entry name" value="DUF3738"/>
    <property type="match status" value="1"/>
</dbReference>
<evidence type="ECO:0000256" key="1">
    <source>
        <dbReference type="SAM" id="MobiDB-lite"/>
    </source>
</evidence>
<dbReference type="Gene3D" id="3.40.30.10">
    <property type="entry name" value="Glutaredoxin"/>
    <property type="match status" value="1"/>
</dbReference>
<organism evidence="3 4">
    <name type="scientific">Aquisphaera giovannonii</name>
    <dbReference type="NCBI Taxonomy" id="406548"/>
    <lineage>
        <taxon>Bacteria</taxon>
        <taxon>Pseudomonadati</taxon>
        <taxon>Planctomycetota</taxon>
        <taxon>Planctomycetia</taxon>
        <taxon>Isosphaerales</taxon>
        <taxon>Isosphaeraceae</taxon>
        <taxon>Aquisphaera</taxon>
    </lineage>
</organism>
<feature type="region of interest" description="Disordered" evidence="1">
    <location>
        <begin position="271"/>
        <end position="295"/>
    </location>
</feature>
<dbReference type="CDD" id="cd02966">
    <property type="entry name" value="TlpA_like_family"/>
    <property type="match status" value="1"/>
</dbReference>
<reference evidence="3 4" key="1">
    <citation type="submission" date="2019-08" db="EMBL/GenBank/DDBJ databases">
        <title>Deep-cultivation of Planctomycetes and their phenomic and genomic characterization uncovers novel biology.</title>
        <authorList>
            <person name="Wiegand S."/>
            <person name="Jogler M."/>
            <person name="Boedeker C."/>
            <person name="Pinto D."/>
            <person name="Vollmers J."/>
            <person name="Rivas-Marin E."/>
            <person name="Kohn T."/>
            <person name="Peeters S.H."/>
            <person name="Heuer A."/>
            <person name="Rast P."/>
            <person name="Oberbeckmann S."/>
            <person name="Bunk B."/>
            <person name="Jeske O."/>
            <person name="Meyerdierks A."/>
            <person name="Storesund J.E."/>
            <person name="Kallscheuer N."/>
            <person name="Luecker S."/>
            <person name="Lage O.M."/>
            <person name="Pohl T."/>
            <person name="Merkel B.J."/>
            <person name="Hornburger P."/>
            <person name="Mueller R.-W."/>
            <person name="Bruemmer F."/>
            <person name="Labrenz M."/>
            <person name="Spormann A.M."/>
            <person name="Op den Camp H."/>
            <person name="Overmann J."/>
            <person name="Amann R."/>
            <person name="Jetten M.S.M."/>
            <person name="Mascher T."/>
            <person name="Medema M.H."/>
            <person name="Devos D.P."/>
            <person name="Kaster A.-K."/>
            <person name="Ovreas L."/>
            <person name="Rohde M."/>
            <person name="Galperin M.Y."/>
            <person name="Jogler C."/>
        </authorList>
    </citation>
    <scope>NUCLEOTIDE SEQUENCE [LARGE SCALE GENOMIC DNA]</scope>
    <source>
        <strain evidence="3 4">OJF2</strain>
    </source>
</reference>
<dbReference type="Pfam" id="PF08534">
    <property type="entry name" value="Redoxin"/>
    <property type="match status" value="1"/>
</dbReference>
<proteinExistence type="predicted"/>
<dbReference type="GO" id="GO:0016491">
    <property type="term" value="F:oxidoreductase activity"/>
    <property type="evidence" value="ECO:0007669"/>
    <property type="project" value="InterPro"/>
</dbReference>